<dbReference type="Pfam" id="PF05009">
    <property type="entry name" value="EBV-NA3"/>
    <property type="match status" value="1"/>
</dbReference>
<keyword evidence="2" id="KW-1048">Host nucleus</keyword>
<organismHost>
    <name type="scientific">Homo sapiens</name>
    <name type="common">Human</name>
    <dbReference type="NCBI Taxonomy" id="9606"/>
</organismHost>
<evidence type="ECO:0000256" key="3">
    <source>
        <dbReference type="ARBA" id="ARBA00022581"/>
    </source>
</evidence>
<evidence type="ECO:0000256" key="5">
    <source>
        <dbReference type="ARBA" id="ARBA00023163"/>
    </source>
</evidence>
<protein>
    <submittedName>
        <fullName evidence="7">EBNA-3A</fullName>
    </submittedName>
</protein>
<name>A0A075FCV9_EBVG</name>
<comment type="subcellular location">
    <subcellularLocation>
        <location evidence="1">Host nucleus</location>
    </subcellularLocation>
</comment>
<feature type="region of interest" description="Disordered" evidence="6">
    <location>
        <begin position="399"/>
        <end position="445"/>
    </location>
</feature>
<evidence type="ECO:0000313" key="8">
    <source>
        <dbReference type="EMBL" id="QAI63981.1"/>
    </source>
</evidence>
<feature type="compositionally biased region" description="Basic and acidic residues" evidence="6">
    <location>
        <begin position="45"/>
        <end position="57"/>
    </location>
</feature>
<dbReference type="InterPro" id="IPR007706">
    <property type="entry name" value="EBNA-3/4/6"/>
</dbReference>
<dbReference type="EMBL" id="MH590513">
    <property type="protein sequence ID" value="QAI63981.1"/>
    <property type="molecule type" value="Genomic_DNA"/>
</dbReference>
<evidence type="ECO:0000313" key="7">
    <source>
        <dbReference type="EMBL" id="AIE88450.1"/>
    </source>
</evidence>
<feature type="region of interest" description="Disordered" evidence="6">
    <location>
        <begin position="1"/>
        <end position="86"/>
    </location>
</feature>
<organism evidence="7">
    <name type="scientific">Epstein-Barr virus (strain GD1)</name>
    <name type="common">HHV-4</name>
    <name type="synonym">Human gammaherpesvirus 4</name>
    <dbReference type="NCBI Taxonomy" id="10376"/>
    <lineage>
        <taxon>Viruses</taxon>
        <taxon>Duplodnaviria</taxon>
        <taxon>Heunggongvirae</taxon>
        <taxon>Peploviricota</taxon>
        <taxon>Herviviricetes</taxon>
        <taxon>Herpesvirales</taxon>
        <taxon>Orthoherpesviridae</taxon>
        <taxon>Gammaherpesvirinae</taxon>
        <taxon>Lymphocryptovirus</taxon>
        <taxon>Lymphocryptovirus humangamma4</taxon>
    </lineage>
</organism>
<feature type="compositionally biased region" description="Basic and acidic residues" evidence="6">
    <location>
        <begin position="399"/>
        <end position="410"/>
    </location>
</feature>
<feature type="compositionally biased region" description="Polar residues" evidence="6">
    <location>
        <begin position="20"/>
        <end position="29"/>
    </location>
</feature>
<feature type="region of interest" description="Disordered" evidence="6">
    <location>
        <begin position="891"/>
        <end position="916"/>
    </location>
</feature>
<dbReference type="EMBL" id="KF992564">
    <property type="protein sequence ID" value="AIE88450.1"/>
    <property type="molecule type" value="Genomic_DNA"/>
</dbReference>
<evidence type="ECO:0000256" key="2">
    <source>
        <dbReference type="ARBA" id="ARBA00022562"/>
    </source>
</evidence>
<keyword evidence="3" id="KW-0945">Host-virus interaction</keyword>
<accession>A0A075FCV9</accession>
<proteinExistence type="predicted"/>
<feature type="compositionally biased region" description="Polar residues" evidence="6">
    <location>
        <begin position="431"/>
        <end position="440"/>
    </location>
</feature>
<evidence type="ECO:0000256" key="1">
    <source>
        <dbReference type="ARBA" id="ARBA00004147"/>
    </source>
</evidence>
<feature type="region of interest" description="Disordered" evidence="6">
    <location>
        <begin position="342"/>
        <end position="373"/>
    </location>
</feature>
<evidence type="ECO:0000256" key="4">
    <source>
        <dbReference type="ARBA" id="ARBA00023015"/>
    </source>
</evidence>
<feature type="compositionally biased region" description="Acidic residues" evidence="6">
    <location>
        <begin position="352"/>
        <end position="366"/>
    </location>
</feature>
<sequence length="944" mass="103584">MDKDRPGPPALDDNMEEEVPSTSVVQEQVSAGDWENVLIELSDSSSEKEAEDAHLEPAQKGTKRKRVDHDAGGSAPARPMLPPQPDLPGREAILRRFPLDLRTLLQAIGAAATRIDTRAIDQFFGSQISNTEMYIMYAMAIRQAIRDRRRNPASRRDQAKWRLQTLAAGWPMGYQAYSSWMYSYTDHQTTPTFVHLQATLGCTGGRRCHVTFSAGTFKPPRCTPGDRQWLYVQSSVGNIVQSCNPRYSIFFDYMAIHRSLTKIWEEILTPDQRVSFMEFLGFLQRTDLSYIKNFVSDALGTTSIQTPWIDDNPSTETAQAWNAGFLRGRAYGLDLLRTEGEHVEGATGETREESEDAESDGDDEDLPCIVSRGGPKVKRPPIFIRRLHRLLLMRAGKRTEQGKEVLEKARGSTYGTPRPPVPKPRPEVPQSDETATSHGSAQVPEPPTIHLAAQRMAYTLHEQHGMAPCPVAQAPPTPLPPVSPGDQLPGVSSDGRVACAPVPAPAGPIVRPWEPSLTQAAGQAFAPVRPQHMPVEPVPVPTVALERPVYPKPVRPAPPKFAMQGPGETSGIRRARERWRPAPWTPNPPRSPSQMSVRDRLARLRAEAQVKQASVEVQPTQLTQVSPQQPMEGPLVPEQQMFPGALFSQVADVVRAPGVPAMQPQYFDLPLIQPISQGAPVAPLRASMGPVPPVPATQPQYFDIPLTEPINQGASAAHFLPQQPMEGPLVPERWMFPGAALSQSVRPGVAQSQYFDLPLTQPINHGAPAAHFLHQPPMEGPWVPEQWMFQGAPPSQGTDVVQHQLDALGYALHGLNHPGVPVSPAVNQYHLSQAAFGLPIDEDESGEGSDTSEPCEALDLSIHGRPCPQAPEWPVQEEGGQDATEVLDLSIHGRPRPRTPEWPVQGEGGQNVTGPETRRVVVSAVVHMCQDDEFPDLQDPPDEA</sequence>
<gene>
    <name evidence="7" type="primary">EBNA-3A</name>
</gene>
<reference evidence="7" key="1">
    <citation type="journal article" date="2014" name="J. Virol.">
        <title>Genomic diversity of epstein-barr virus genomes isolated from primary nasopharyngeal carcinoma biopsy samples.</title>
        <authorList>
            <person name="Kwok H."/>
            <person name="Wu C.W."/>
            <person name="Palser A.L."/>
            <person name="Kellam P."/>
            <person name="Sham P.C."/>
            <person name="Kwong D.L."/>
            <person name="Chiang A.K."/>
        </authorList>
    </citation>
    <scope>NUCLEOTIDE SEQUENCE</scope>
    <source>
        <strain evidence="7">HKNPC2</strain>
    </source>
</reference>
<keyword evidence="5" id="KW-0804">Transcription</keyword>
<dbReference type="GO" id="GO:0042025">
    <property type="term" value="C:host cell nucleus"/>
    <property type="evidence" value="ECO:0007669"/>
    <property type="project" value="UniProtKB-SubCell"/>
</dbReference>
<keyword evidence="4" id="KW-0805">Transcription regulation</keyword>
<dbReference type="GO" id="GO:0016032">
    <property type="term" value="P:viral process"/>
    <property type="evidence" value="ECO:0007669"/>
    <property type="project" value="InterPro"/>
</dbReference>
<evidence type="ECO:0000256" key="6">
    <source>
        <dbReference type="SAM" id="MobiDB-lite"/>
    </source>
</evidence>
<reference evidence="8" key="2">
    <citation type="journal article" date="2018" name="Int. J. Cancer">
        <title>High risk Epstein-Barr virus variants characterized by distinct polymorphisms in the EBER locus are strongly associated with nasopharyngeal carcinoma.</title>
        <authorList>
            <person name="Hui K.F."/>
            <person name="Chan T.F."/>
            <person name="Yang W."/>
            <person name="Shen J.J."/>
            <person name="Lam K.P."/>
            <person name="Kwok H."/>
            <person name="Sham P.C."/>
            <person name="Tsao S.W."/>
            <person name="Kwong D.L."/>
            <person name="Lung M.L."/>
            <person name="Chiang A.K."/>
        </authorList>
    </citation>
    <scope>NUCLEOTIDE SEQUENCE</scope>
    <source>
        <strain evidence="8">HKNPC2</strain>
    </source>
</reference>